<reference evidence="14" key="1">
    <citation type="submission" date="2021-01" db="EMBL/GenBank/DDBJ databases">
        <title>Modified the classification status of verrucomicrobia.</title>
        <authorList>
            <person name="Feng X."/>
        </authorList>
    </citation>
    <scope>NUCLEOTIDE SEQUENCE</scope>
    <source>
        <strain evidence="14">KCTC 13126</strain>
    </source>
</reference>
<evidence type="ECO:0000256" key="7">
    <source>
        <dbReference type="PIRNR" id="PIRNR029900"/>
    </source>
</evidence>
<dbReference type="Gene3D" id="3.90.1330.10">
    <property type="entry name" value="Alpha-glucuronidase, C-terminal domain"/>
    <property type="match status" value="1"/>
</dbReference>
<accession>A0A934VQI1</accession>
<keyword evidence="10" id="KW-0732">Signal</keyword>
<dbReference type="InterPro" id="IPR011099">
    <property type="entry name" value="Glyco_hydro_67_C"/>
</dbReference>
<dbReference type="AlphaFoldDB" id="A0A934VQI1"/>
<evidence type="ECO:0000313" key="14">
    <source>
        <dbReference type="EMBL" id="MBK1878377.1"/>
    </source>
</evidence>
<dbReference type="Pfam" id="PF07488">
    <property type="entry name" value="Glyco_hydro_67M"/>
    <property type="match status" value="1"/>
</dbReference>
<keyword evidence="3 7" id="KW-0378">Hydrolase</keyword>
<dbReference type="PANTHER" id="PTHR39207:SF1">
    <property type="entry name" value="ALPHA-GLUCURONIDASE A"/>
    <property type="match status" value="1"/>
</dbReference>
<feature type="active site" description="Proton acceptor" evidence="8">
    <location>
        <position position="411"/>
    </location>
</feature>
<feature type="active site" description="Proton donor" evidence="8">
    <location>
        <position position="309"/>
    </location>
</feature>
<evidence type="ECO:0000256" key="6">
    <source>
        <dbReference type="ARBA" id="ARBA00023326"/>
    </source>
</evidence>
<dbReference type="Gene3D" id="3.30.379.10">
    <property type="entry name" value="Chitobiase/beta-hexosaminidase domain 2-like"/>
    <property type="match status" value="1"/>
</dbReference>
<evidence type="ECO:0000259" key="11">
    <source>
        <dbReference type="Pfam" id="PF03648"/>
    </source>
</evidence>
<keyword evidence="15" id="KW-1185">Reference proteome</keyword>
<evidence type="ECO:0000256" key="5">
    <source>
        <dbReference type="ARBA" id="ARBA00023295"/>
    </source>
</evidence>
<keyword evidence="6 9" id="KW-0624">Polysaccharide degradation</keyword>
<dbReference type="Pfam" id="PF03648">
    <property type="entry name" value="Glyco_hydro_67N"/>
    <property type="match status" value="1"/>
</dbReference>
<dbReference type="EC" id="3.2.1.131" evidence="9"/>
<dbReference type="SUPFAM" id="SSF51445">
    <property type="entry name" value="(Trans)glycosidases"/>
    <property type="match status" value="1"/>
</dbReference>
<evidence type="ECO:0000256" key="8">
    <source>
        <dbReference type="PIRSR" id="PIRSR029900-1"/>
    </source>
</evidence>
<evidence type="ECO:0000256" key="10">
    <source>
        <dbReference type="SAM" id="SignalP"/>
    </source>
</evidence>
<evidence type="ECO:0000256" key="4">
    <source>
        <dbReference type="ARBA" id="ARBA00023277"/>
    </source>
</evidence>
<dbReference type="Proteomes" id="UP000617628">
    <property type="component" value="Unassembled WGS sequence"/>
</dbReference>
<dbReference type="RefSeq" id="WP_200356590.1">
    <property type="nucleotide sequence ID" value="NZ_JAENIL010000029.1"/>
</dbReference>
<dbReference type="PANTHER" id="PTHR39207">
    <property type="entry name" value="ALPHA-GLUCURONIDASE A"/>
    <property type="match status" value="1"/>
</dbReference>
<dbReference type="InterPro" id="IPR005154">
    <property type="entry name" value="Glyco_hydro_67_aGlcAse_N"/>
</dbReference>
<sequence length="722" mass="81719">MKPLSLKALSALFISLAINSLVSAEDGYRLWLRYESIQKQEILDSYLSNIGTVDIAQKDLNPTLRVAADELQKGLSGLLGSGERSNKSRLLIGTASQNPKIAKILEKQNTNFDQKDEYLVFADSKSKQTTIVITGSSDQAVLYGVFAFLRHLQTHQPIEGLSLRSAPRVENRILNHWDNLTRTIERSMSGASLWNWFDLPYYIEPYYIDYARACASVGINGTVLTNVNANSTVLHPQFIEKVAALADTFRPYGIRVYLTARFSAPIELGGLDSADPLDPVVIKWWNDKVAEIYEYVPDFGGFLVKANSEGQPGPQKYGRDHADGANMLADALAPHGGIVMWRAFVYDFEIKEDRHKQAYTEFTNLDGRFRENAIVQTKNGAIDFMPREPYHPLFGATPETTQALELQITQEYLGGDVHLAYLAPMWREVLNADTFAQGKGSTVAKVIDGSVFSHKNTTFAGVSNAGNERNWTGHPIAASNWYAFGRLAWDHTLSSEQIADEWIRMTFNNQSEVVDTIANIMLASHQTVVDYSMPLGLHHIMAEGHHYGPGPWFDQGRPDWTSVYYHRADEAGIGFDRTESGTNALGQYFPERVAKWSDPEQIDERYLLWFHHVSWDFEMDSGETLWNELCLTYQRGVNDVAKWIQEWDGLSGKIDAQRHARVAAMLIRQHADAIFWKDACLSYFQTFSKRPYPKSITPPENDLEHYKNFKLYHVPGHPAEQW</sequence>
<comment type="caution">
    <text evidence="14">The sequence shown here is derived from an EMBL/GenBank/DDBJ whole genome shotgun (WGS) entry which is preliminary data.</text>
</comment>
<evidence type="ECO:0000313" key="15">
    <source>
        <dbReference type="Proteomes" id="UP000617628"/>
    </source>
</evidence>
<name>A0A934VQI1_9BACT</name>
<keyword evidence="4 9" id="KW-0119">Carbohydrate metabolism</keyword>
<dbReference type="EMBL" id="JAENIL010000029">
    <property type="protein sequence ID" value="MBK1878377.1"/>
    <property type="molecule type" value="Genomic_DNA"/>
</dbReference>
<dbReference type="InterPro" id="IPR017853">
    <property type="entry name" value="GH"/>
</dbReference>
<feature type="domain" description="Glycosyl hydrolase family 67 catalytic" evidence="13">
    <location>
        <begin position="152"/>
        <end position="471"/>
    </location>
</feature>
<feature type="signal peptide" evidence="10">
    <location>
        <begin position="1"/>
        <end position="24"/>
    </location>
</feature>
<dbReference type="InterPro" id="IPR037054">
    <property type="entry name" value="A-glucoronidase_C_sf"/>
</dbReference>
<evidence type="ECO:0000256" key="2">
    <source>
        <dbReference type="ARBA" id="ARBA00022651"/>
    </source>
</evidence>
<evidence type="ECO:0000259" key="12">
    <source>
        <dbReference type="Pfam" id="PF07477"/>
    </source>
</evidence>
<gene>
    <name evidence="14" type="ORF">JIN87_15965</name>
</gene>
<feature type="domain" description="Alpha glucuronidase N-terminal" evidence="11">
    <location>
        <begin position="30"/>
        <end position="147"/>
    </location>
</feature>
<comment type="subunit">
    <text evidence="9">Homodimer.</text>
</comment>
<proteinExistence type="inferred from homology"/>
<dbReference type="InterPro" id="IPR029018">
    <property type="entry name" value="Hex-like_dom2"/>
</dbReference>
<keyword evidence="2 7" id="KW-0858">Xylan degradation</keyword>
<organism evidence="14 15">
    <name type="scientific">Pelagicoccus mobilis</name>
    <dbReference type="NCBI Taxonomy" id="415221"/>
    <lineage>
        <taxon>Bacteria</taxon>
        <taxon>Pseudomonadati</taxon>
        <taxon>Verrucomicrobiota</taxon>
        <taxon>Opitutia</taxon>
        <taxon>Puniceicoccales</taxon>
        <taxon>Pelagicoccaceae</taxon>
        <taxon>Pelagicoccus</taxon>
    </lineage>
</organism>
<evidence type="ECO:0000256" key="1">
    <source>
        <dbReference type="ARBA" id="ARBA00008833"/>
    </source>
</evidence>
<dbReference type="Pfam" id="PF07477">
    <property type="entry name" value="Glyco_hydro_67C"/>
    <property type="match status" value="1"/>
</dbReference>
<dbReference type="GO" id="GO:0046559">
    <property type="term" value="F:alpha-glucuronidase activity"/>
    <property type="evidence" value="ECO:0007669"/>
    <property type="project" value="InterPro"/>
</dbReference>
<dbReference type="Gene3D" id="3.20.20.80">
    <property type="entry name" value="Glycosidases"/>
    <property type="match status" value="1"/>
</dbReference>
<keyword evidence="5 7" id="KW-0326">Glycosidase</keyword>
<evidence type="ECO:0000256" key="3">
    <source>
        <dbReference type="ARBA" id="ARBA00022801"/>
    </source>
</evidence>
<evidence type="ECO:0000256" key="9">
    <source>
        <dbReference type="RuleBase" id="RU361198"/>
    </source>
</evidence>
<dbReference type="SUPFAM" id="SSF55545">
    <property type="entry name" value="beta-N-acetylhexosaminidase-like domain"/>
    <property type="match status" value="1"/>
</dbReference>
<comment type="similarity">
    <text evidence="1 7 9">Belongs to the glycosyl hydrolase 67 family.</text>
</comment>
<comment type="catalytic activity">
    <reaction evidence="9">
        <text>Hydrolysis of (1-&gt;2)-alpha-D-(4-O-methyl)glucuronosyl links in the main chain of hardwood xylans.</text>
        <dbReference type="EC" id="3.2.1.131"/>
    </reaction>
</comment>
<feature type="active site" description="Proton acceptor" evidence="8">
    <location>
        <position position="383"/>
    </location>
</feature>
<protein>
    <recommendedName>
        <fullName evidence="9">Xylan alpha-1,2-glucuronidase</fullName>
        <ecNumber evidence="9">3.2.1.131</ecNumber>
    </recommendedName>
</protein>
<dbReference type="InterPro" id="IPR011100">
    <property type="entry name" value="Glyco_hydro_67_cat"/>
</dbReference>
<dbReference type="GO" id="GO:0005576">
    <property type="term" value="C:extracellular region"/>
    <property type="evidence" value="ECO:0007669"/>
    <property type="project" value="InterPro"/>
</dbReference>
<evidence type="ECO:0000259" key="13">
    <source>
        <dbReference type="Pfam" id="PF07488"/>
    </source>
</evidence>
<dbReference type="GO" id="GO:0033939">
    <property type="term" value="F:xylan alpha-1,2-glucuronosidase activity"/>
    <property type="evidence" value="ECO:0007669"/>
    <property type="project" value="UniProtKB-EC"/>
</dbReference>
<dbReference type="InterPro" id="IPR011395">
    <property type="entry name" value="Glyco_hydro_67_aGlcAse"/>
</dbReference>
<dbReference type="PIRSF" id="PIRSF029900">
    <property type="entry name" value="Alpha-glucuronds"/>
    <property type="match status" value="1"/>
</dbReference>
<feature type="chain" id="PRO_5037094491" description="Xylan alpha-1,2-glucuronidase" evidence="10">
    <location>
        <begin position="25"/>
        <end position="722"/>
    </location>
</feature>
<feature type="domain" description="Glycosyl hydrolase family 67 C-terminal" evidence="12">
    <location>
        <begin position="472"/>
        <end position="695"/>
    </location>
</feature>
<dbReference type="GO" id="GO:0045493">
    <property type="term" value="P:xylan catabolic process"/>
    <property type="evidence" value="ECO:0007669"/>
    <property type="project" value="UniProtKB-KW"/>
</dbReference>